<proteinExistence type="predicted"/>
<sequence>MPRGKSSRRSQAARRRMVERQPLNVDTAPPATPECRGTGYRQEWPISALTGRRHKLVLPAESPFVIVVGDSHLRSLVDGFVKMPEGRLSFGFMSTPGASVAELRTELLNGTVTPTPDLVCLLAPSNNLTASRTFGEAGVDFAKLLRSACNLFPEASCGLDFPPRLTDDADHHKLMREEFHRVAAGMGVKYLSTAEHFPLDCPGIWSRDGVHLSDSLGMPILSQLFWHAAYVQLEATAPTEAVLPRVSPRTSPPRFCPRIVVKGEVIVPRRSNPFEWTVVGQGKKVMGFIFPKHHGHRSTISEIEIFVVTDTSVLRHRSRAAASKPRRLPKQQVSTKKLSFVLVALKAILDSCGVVLLYSLSRRVATSVSGVIL</sequence>
<evidence type="ECO:0000256" key="1">
    <source>
        <dbReference type="SAM" id="MobiDB-lite"/>
    </source>
</evidence>
<protein>
    <submittedName>
        <fullName evidence="2">Uncharacterized protein</fullName>
    </submittedName>
</protein>
<reference evidence="2" key="1">
    <citation type="submission" date="2023-05" db="EMBL/GenBank/DDBJ databases">
        <title>High-quality long-read genome of Scophthalmus maximus.</title>
        <authorList>
            <person name="Lien S."/>
            <person name="Martinez P."/>
        </authorList>
    </citation>
    <scope>NUCLEOTIDE SEQUENCE [LARGE SCALE GENOMIC DNA]</scope>
</reference>
<dbReference type="Ensembl" id="ENSSMAT00000042077.1">
    <property type="protein sequence ID" value="ENSSMAP00000058372.1"/>
    <property type="gene ID" value="ENSSMAG00000035287.1"/>
</dbReference>
<feature type="compositionally biased region" description="Basic residues" evidence="1">
    <location>
        <begin position="1"/>
        <end position="17"/>
    </location>
</feature>
<dbReference type="GeneTree" id="ENSGT00940000177140"/>
<organism evidence="2 3">
    <name type="scientific">Scophthalmus maximus</name>
    <name type="common">Turbot</name>
    <name type="synonym">Psetta maxima</name>
    <dbReference type="NCBI Taxonomy" id="52904"/>
    <lineage>
        <taxon>Eukaryota</taxon>
        <taxon>Metazoa</taxon>
        <taxon>Chordata</taxon>
        <taxon>Craniata</taxon>
        <taxon>Vertebrata</taxon>
        <taxon>Euteleostomi</taxon>
        <taxon>Actinopterygii</taxon>
        <taxon>Neopterygii</taxon>
        <taxon>Teleostei</taxon>
        <taxon>Neoteleostei</taxon>
        <taxon>Acanthomorphata</taxon>
        <taxon>Carangaria</taxon>
        <taxon>Pleuronectiformes</taxon>
        <taxon>Pleuronectoidei</taxon>
        <taxon>Scophthalmidae</taxon>
        <taxon>Scophthalmus</taxon>
    </lineage>
</organism>
<name>A0A8D3DFR3_SCOMX</name>
<feature type="region of interest" description="Disordered" evidence="1">
    <location>
        <begin position="1"/>
        <end position="39"/>
    </location>
</feature>
<dbReference type="AlphaFoldDB" id="A0A8D3DFR3"/>
<evidence type="ECO:0000313" key="2">
    <source>
        <dbReference type="Ensembl" id="ENSSMAP00000058372.1"/>
    </source>
</evidence>
<dbReference type="Proteomes" id="UP000694558">
    <property type="component" value="Chromosome 17"/>
</dbReference>
<reference evidence="2" key="2">
    <citation type="submission" date="2025-08" db="UniProtKB">
        <authorList>
            <consortium name="Ensembl"/>
        </authorList>
    </citation>
    <scope>IDENTIFICATION</scope>
</reference>
<dbReference type="SUPFAM" id="SSF52266">
    <property type="entry name" value="SGNH hydrolase"/>
    <property type="match status" value="1"/>
</dbReference>
<evidence type="ECO:0000313" key="3">
    <source>
        <dbReference type="Proteomes" id="UP000694558"/>
    </source>
</evidence>
<accession>A0A8D3DFR3</accession>